<evidence type="ECO:0000256" key="1">
    <source>
        <dbReference type="ARBA" id="ARBA00007532"/>
    </source>
</evidence>
<dbReference type="PIRSF" id="PIRSF000350">
    <property type="entry name" value="Mercury_reductase_MerA"/>
    <property type="match status" value="1"/>
</dbReference>
<feature type="active site" description="Proton acceptor" evidence="8">
    <location>
        <position position="444"/>
    </location>
</feature>
<dbReference type="PANTHER" id="PTHR43014:SF4">
    <property type="entry name" value="PYRIDINE NUCLEOTIDE-DISULFIDE OXIDOREDUCTASE RCLA-RELATED"/>
    <property type="match status" value="1"/>
</dbReference>
<dbReference type="Pfam" id="PF07992">
    <property type="entry name" value="Pyr_redox_2"/>
    <property type="match status" value="1"/>
</dbReference>
<evidence type="ECO:0000313" key="15">
    <source>
        <dbReference type="Proteomes" id="UP000004892"/>
    </source>
</evidence>
<feature type="binding site" evidence="9">
    <location>
        <position position="52"/>
    </location>
    <ligand>
        <name>FAD</name>
        <dbReference type="ChEBI" id="CHEBI:57692"/>
    </ligand>
</feature>
<evidence type="ECO:0000259" key="12">
    <source>
        <dbReference type="Pfam" id="PF02852"/>
    </source>
</evidence>
<dbReference type="InterPro" id="IPR036188">
    <property type="entry name" value="FAD/NAD-bd_sf"/>
</dbReference>
<protein>
    <recommendedName>
        <fullName evidence="16">Dihydrolipoyl dehydrogenase</fullName>
    </recommendedName>
</protein>
<dbReference type="GO" id="GO:0050660">
    <property type="term" value="F:flavin adenine dinucleotide binding"/>
    <property type="evidence" value="ECO:0007669"/>
    <property type="project" value="TreeGrafter"/>
</dbReference>
<keyword evidence="15" id="KW-1185">Reference proteome</keyword>
<accession>H1DDP2</accession>
<keyword evidence="2 11" id="KW-0285">Flavoprotein</keyword>
<evidence type="ECO:0000256" key="4">
    <source>
        <dbReference type="ARBA" id="ARBA00022857"/>
    </source>
</evidence>
<dbReference type="STRING" id="742817.HMPREF9449_00378"/>
<dbReference type="Gene3D" id="3.50.50.60">
    <property type="entry name" value="FAD/NAD(P)-binding domain"/>
    <property type="match status" value="2"/>
</dbReference>
<keyword evidence="4" id="KW-0521">NADP</keyword>
<name>H1DDP2_9BACT</name>
<evidence type="ECO:0000256" key="6">
    <source>
        <dbReference type="ARBA" id="ARBA00023157"/>
    </source>
</evidence>
<feature type="binding site" evidence="9">
    <location>
        <position position="200"/>
    </location>
    <ligand>
        <name>NAD(+)</name>
        <dbReference type="ChEBI" id="CHEBI:57540"/>
    </ligand>
</feature>
<evidence type="ECO:0000256" key="11">
    <source>
        <dbReference type="RuleBase" id="RU003691"/>
    </source>
</evidence>
<dbReference type="PRINTS" id="PR00411">
    <property type="entry name" value="PNDRDTASEI"/>
</dbReference>
<dbReference type="SUPFAM" id="SSF55424">
    <property type="entry name" value="FAD/NAD-linked reductases, dimerisation (C-terminal) domain"/>
    <property type="match status" value="1"/>
</dbReference>
<evidence type="ECO:0000256" key="7">
    <source>
        <dbReference type="ARBA" id="ARBA00023284"/>
    </source>
</evidence>
<keyword evidence="6" id="KW-1015">Disulfide bond</keyword>
<keyword evidence="7 11" id="KW-0676">Redox-active center</keyword>
<dbReference type="GO" id="GO:0003955">
    <property type="term" value="F:NAD(P)H dehydrogenase (quinone) activity"/>
    <property type="evidence" value="ECO:0007669"/>
    <property type="project" value="TreeGrafter"/>
</dbReference>
<dbReference type="Proteomes" id="UP000004892">
    <property type="component" value="Unassembled WGS sequence"/>
</dbReference>
<dbReference type="FunFam" id="3.30.390.30:FF:000001">
    <property type="entry name" value="Dihydrolipoyl dehydrogenase"/>
    <property type="match status" value="1"/>
</dbReference>
<organism evidence="14 15">
    <name type="scientific">Odoribacter laneus YIT 12061</name>
    <dbReference type="NCBI Taxonomy" id="742817"/>
    <lineage>
        <taxon>Bacteria</taxon>
        <taxon>Pseudomonadati</taxon>
        <taxon>Bacteroidota</taxon>
        <taxon>Bacteroidia</taxon>
        <taxon>Bacteroidales</taxon>
        <taxon>Odoribacteraceae</taxon>
        <taxon>Odoribacter</taxon>
    </lineage>
</organism>
<dbReference type="AlphaFoldDB" id="H1DDP2"/>
<keyword evidence="5 11" id="KW-0560">Oxidoreductase</keyword>
<dbReference type="HOGENOM" id="CLU_016755_1_2_10"/>
<evidence type="ECO:0008006" key="16">
    <source>
        <dbReference type="Google" id="ProtNLM"/>
    </source>
</evidence>
<feature type="binding site" evidence="9">
    <location>
        <position position="111"/>
    </location>
    <ligand>
        <name>FAD</name>
        <dbReference type="ChEBI" id="CHEBI:57692"/>
    </ligand>
</feature>
<dbReference type="PATRIC" id="fig|742817.3.peg.400"/>
<dbReference type="InterPro" id="IPR016156">
    <property type="entry name" value="FAD/NAD-linked_Rdtase_dimer_sf"/>
</dbReference>
<gene>
    <name evidence="14" type="ORF">HMPREF9449_00378</name>
</gene>
<keyword evidence="9" id="KW-0520">NAD</keyword>
<sequence>MKRVDAIIIGFGKGGKILAADLAKRNWEVAMVERSDKMYGGSCINIGCIPTKTLVHDAQLAANRSNLSFEEKREYYRQAILRKDEVTSFLREKNYKNLADLENVTVYTGEGSFIDSDTVRVHTEEEDILLQSAHIFINTGAETVIPPLEGIQENPYVYTSTSLMELADLPRRLVIVGGGYVGLEFASMYASFGSEVFVLEGYSELIPREDRDIAAQVKEVLEKKGISFHLNAKVTHVKQREKGVKVTYEDVLTKQKKELEAEAVLLATGRRPNTTELHLDKAGVEVDERGAIRVDEHLKTTNPHIWALGDVKGGLQFTYISQDDYRIIRENLFGKKERNLNDREPVSYSVFIDPPLARIGMSEEDARKQQLDIRVNKLAVAAIPRARTLGQTEGIFKAIIDRRTDKILGCTLFGPEASEVINMVALAMKSRQSAAFLRDFIFTHPSMSEALNELFG</sequence>
<evidence type="ECO:0000256" key="5">
    <source>
        <dbReference type="ARBA" id="ARBA00023002"/>
    </source>
</evidence>
<dbReference type="Gene3D" id="3.30.390.30">
    <property type="match status" value="1"/>
</dbReference>
<dbReference type="RefSeq" id="WP_009135532.1">
    <property type="nucleotide sequence ID" value="NZ_JH594596.1"/>
</dbReference>
<keyword evidence="9" id="KW-0547">Nucleotide-binding</keyword>
<dbReference type="SUPFAM" id="SSF51905">
    <property type="entry name" value="FAD/NAD(P)-binding domain"/>
    <property type="match status" value="1"/>
</dbReference>
<evidence type="ECO:0000259" key="13">
    <source>
        <dbReference type="Pfam" id="PF07992"/>
    </source>
</evidence>
<dbReference type="GO" id="GO:0016668">
    <property type="term" value="F:oxidoreductase activity, acting on a sulfur group of donors, NAD(P) as acceptor"/>
    <property type="evidence" value="ECO:0007669"/>
    <property type="project" value="InterPro"/>
</dbReference>
<dbReference type="Pfam" id="PF02852">
    <property type="entry name" value="Pyr_redox_dim"/>
    <property type="match status" value="1"/>
</dbReference>
<dbReference type="InterPro" id="IPR001100">
    <property type="entry name" value="Pyr_nuc-diS_OxRdtase"/>
</dbReference>
<evidence type="ECO:0000256" key="8">
    <source>
        <dbReference type="PIRSR" id="PIRSR000350-2"/>
    </source>
</evidence>
<dbReference type="GeneID" id="98068032"/>
<comment type="similarity">
    <text evidence="1 11">Belongs to the class-I pyridine nucleotide-disulfide oxidoreductase family.</text>
</comment>
<feature type="binding site" evidence="9">
    <location>
        <begin position="177"/>
        <end position="184"/>
    </location>
    <ligand>
        <name>NAD(+)</name>
        <dbReference type="ChEBI" id="CHEBI:57540"/>
    </ligand>
</feature>
<keyword evidence="3 9" id="KW-0274">FAD</keyword>
<evidence type="ECO:0000256" key="2">
    <source>
        <dbReference type="ARBA" id="ARBA00022630"/>
    </source>
</evidence>
<feature type="domain" description="Pyridine nucleotide-disulphide oxidoreductase dimerisation" evidence="12">
    <location>
        <begin position="347"/>
        <end position="453"/>
    </location>
</feature>
<evidence type="ECO:0000256" key="3">
    <source>
        <dbReference type="ARBA" id="ARBA00022827"/>
    </source>
</evidence>
<proteinExistence type="inferred from homology"/>
<dbReference type="PROSITE" id="PS00076">
    <property type="entry name" value="PYRIDINE_REDOX_1"/>
    <property type="match status" value="1"/>
</dbReference>
<dbReference type="eggNOG" id="COG1249">
    <property type="taxonomic scope" value="Bacteria"/>
</dbReference>
<comment type="caution">
    <text evidence="14">The sequence shown here is derived from an EMBL/GenBank/DDBJ whole genome shotgun (WGS) entry which is preliminary data.</text>
</comment>
<dbReference type="EMBL" id="ADMC01000005">
    <property type="protein sequence ID" value="EHP50689.1"/>
    <property type="molecule type" value="Genomic_DNA"/>
</dbReference>
<comment type="cofactor">
    <cofactor evidence="9">
        <name>FAD</name>
        <dbReference type="ChEBI" id="CHEBI:57692"/>
    </cofactor>
    <text evidence="9">Binds 1 FAD per subunit.</text>
</comment>
<evidence type="ECO:0000313" key="14">
    <source>
        <dbReference type="EMBL" id="EHP50689.1"/>
    </source>
</evidence>
<dbReference type="PANTHER" id="PTHR43014">
    <property type="entry name" value="MERCURIC REDUCTASE"/>
    <property type="match status" value="1"/>
</dbReference>
<feature type="disulfide bond" description="Redox-active" evidence="10">
    <location>
        <begin position="43"/>
        <end position="48"/>
    </location>
</feature>
<feature type="binding site" evidence="9">
    <location>
        <position position="269"/>
    </location>
    <ligand>
        <name>NAD(+)</name>
        <dbReference type="ChEBI" id="CHEBI:57540"/>
    </ligand>
</feature>
<dbReference type="InterPro" id="IPR004099">
    <property type="entry name" value="Pyr_nucl-diS_OxRdtase_dimer"/>
</dbReference>
<feature type="binding site" evidence="9">
    <location>
        <position position="310"/>
    </location>
    <ligand>
        <name>FAD</name>
        <dbReference type="ChEBI" id="CHEBI:57692"/>
    </ligand>
</feature>
<evidence type="ECO:0000256" key="10">
    <source>
        <dbReference type="PIRSR" id="PIRSR000350-4"/>
    </source>
</evidence>
<dbReference type="PRINTS" id="PR00368">
    <property type="entry name" value="FADPNR"/>
</dbReference>
<dbReference type="InterPro" id="IPR012999">
    <property type="entry name" value="Pyr_OxRdtase_I_AS"/>
</dbReference>
<feature type="domain" description="FAD/NAD(P)-binding" evidence="13">
    <location>
        <begin position="5"/>
        <end position="321"/>
    </location>
</feature>
<evidence type="ECO:0000256" key="9">
    <source>
        <dbReference type="PIRSR" id="PIRSR000350-3"/>
    </source>
</evidence>
<dbReference type="InterPro" id="IPR023753">
    <property type="entry name" value="FAD/NAD-binding_dom"/>
</dbReference>
<reference evidence="14 15" key="1">
    <citation type="submission" date="2012-01" db="EMBL/GenBank/DDBJ databases">
        <title>The Genome Sequence of Odoribacter laneus YIT 12061.</title>
        <authorList>
            <consortium name="The Broad Institute Genome Sequencing Platform"/>
            <person name="Earl A."/>
            <person name="Ward D."/>
            <person name="Feldgarden M."/>
            <person name="Gevers D."/>
            <person name="Morotomi M."/>
            <person name="Young S.K."/>
            <person name="Zeng Q."/>
            <person name="Gargeya S."/>
            <person name="Fitzgerald M."/>
            <person name="Haas B."/>
            <person name="Abouelleil A."/>
            <person name="Alvarado L."/>
            <person name="Arachchi H.M."/>
            <person name="Berlin A."/>
            <person name="Chapman S.B."/>
            <person name="Gearin G."/>
            <person name="Goldberg J."/>
            <person name="Griggs A."/>
            <person name="Gujja S."/>
            <person name="Hansen M."/>
            <person name="Heiman D."/>
            <person name="Howarth C."/>
            <person name="Larimer J."/>
            <person name="Lui A."/>
            <person name="MacDonald P.J.P."/>
            <person name="McCowen C."/>
            <person name="Montmayeur A."/>
            <person name="Murphy C."/>
            <person name="Neiman D."/>
            <person name="Pearson M."/>
            <person name="Priest M."/>
            <person name="Roberts A."/>
            <person name="Saif S."/>
            <person name="Shea T."/>
            <person name="Sisk P."/>
            <person name="Stolte C."/>
            <person name="Sykes S."/>
            <person name="Wortman J."/>
            <person name="Nusbaum C."/>
            <person name="Birren B."/>
        </authorList>
    </citation>
    <scope>NUCLEOTIDE SEQUENCE [LARGE SCALE GENOMIC DNA]</scope>
    <source>
        <strain evidence="14 15">YIT 12061</strain>
    </source>
</reference>